<comment type="caution">
    <text evidence="3">The sequence shown here is derived from an EMBL/GenBank/DDBJ whole genome shotgun (WGS) entry which is preliminary data.</text>
</comment>
<dbReference type="OMA" id="VIAMCAI"/>
<dbReference type="AlphaFoldDB" id="A0A200QHX4"/>
<dbReference type="OrthoDB" id="9990610at2759"/>
<protein>
    <submittedName>
        <fullName evidence="3">Pentatricopeptide repeat</fullName>
    </submittedName>
</protein>
<dbReference type="Proteomes" id="UP000195402">
    <property type="component" value="Unassembled WGS sequence"/>
</dbReference>
<evidence type="ECO:0000313" key="3">
    <source>
        <dbReference type="EMBL" id="OVA10086.1"/>
    </source>
</evidence>
<accession>A0A200QHX4</accession>
<dbReference type="PROSITE" id="PS51375">
    <property type="entry name" value="PPR"/>
    <property type="match status" value="1"/>
</dbReference>
<dbReference type="EMBL" id="MVGT01002038">
    <property type="protein sequence ID" value="OVA10086.1"/>
    <property type="molecule type" value="Genomic_DNA"/>
</dbReference>
<dbReference type="GO" id="GO:0009451">
    <property type="term" value="P:RNA modification"/>
    <property type="evidence" value="ECO:0007669"/>
    <property type="project" value="InterPro"/>
</dbReference>
<feature type="repeat" description="PPR" evidence="2">
    <location>
        <begin position="82"/>
        <end position="116"/>
    </location>
</feature>
<name>A0A200QHX4_MACCD</name>
<evidence type="ECO:0000313" key="4">
    <source>
        <dbReference type="Proteomes" id="UP000195402"/>
    </source>
</evidence>
<organism evidence="3 4">
    <name type="scientific">Macleaya cordata</name>
    <name type="common">Five-seeded plume-poppy</name>
    <name type="synonym">Bocconia cordata</name>
    <dbReference type="NCBI Taxonomy" id="56857"/>
    <lineage>
        <taxon>Eukaryota</taxon>
        <taxon>Viridiplantae</taxon>
        <taxon>Streptophyta</taxon>
        <taxon>Embryophyta</taxon>
        <taxon>Tracheophyta</taxon>
        <taxon>Spermatophyta</taxon>
        <taxon>Magnoliopsida</taxon>
        <taxon>Ranunculales</taxon>
        <taxon>Papaveraceae</taxon>
        <taxon>Papaveroideae</taxon>
        <taxon>Macleaya</taxon>
    </lineage>
</organism>
<dbReference type="NCBIfam" id="TIGR00756">
    <property type="entry name" value="PPR"/>
    <property type="match status" value="1"/>
</dbReference>
<dbReference type="PANTHER" id="PTHR47926">
    <property type="entry name" value="PENTATRICOPEPTIDE REPEAT-CONTAINING PROTEIN"/>
    <property type="match status" value="1"/>
</dbReference>
<dbReference type="Pfam" id="PF01535">
    <property type="entry name" value="PPR"/>
    <property type="match status" value="1"/>
</dbReference>
<sequence>MPLAGIEPNSYTFPFLLKSCTQFPGTQEGKQIHTNVLKKGLEPDPFVHTSLINMYARNGALAVARGCLDDARHLFDEIPMIDVVSWNAIIAAYIQSGRFKEALITMRRMVRKRVNF</sequence>
<dbReference type="InParanoid" id="A0A200QHX4"/>
<dbReference type="InterPro" id="IPR046960">
    <property type="entry name" value="PPR_At4g14850-like_plant"/>
</dbReference>
<dbReference type="InterPro" id="IPR002885">
    <property type="entry name" value="PPR_rpt"/>
</dbReference>
<dbReference type="Gene3D" id="1.25.40.10">
    <property type="entry name" value="Tetratricopeptide repeat domain"/>
    <property type="match status" value="1"/>
</dbReference>
<reference evidence="3 4" key="1">
    <citation type="journal article" date="2017" name="Mol. Plant">
        <title>The Genome of Medicinal Plant Macleaya cordata Provides New Insights into Benzylisoquinoline Alkaloids Metabolism.</title>
        <authorList>
            <person name="Liu X."/>
            <person name="Liu Y."/>
            <person name="Huang P."/>
            <person name="Ma Y."/>
            <person name="Qing Z."/>
            <person name="Tang Q."/>
            <person name="Cao H."/>
            <person name="Cheng P."/>
            <person name="Zheng Y."/>
            <person name="Yuan Z."/>
            <person name="Zhou Y."/>
            <person name="Liu J."/>
            <person name="Tang Z."/>
            <person name="Zhuo Y."/>
            <person name="Zhang Y."/>
            <person name="Yu L."/>
            <person name="Huang J."/>
            <person name="Yang P."/>
            <person name="Peng Q."/>
            <person name="Zhang J."/>
            <person name="Jiang W."/>
            <person name="Zhang Z."/>
            <person name="Lin K."/>
            <person name="Ro D.K."/>
            <person name="Chen X."/>
            <person name="Xiong X."/>
            <person name="Shang Y."/>
            <person name="Huang S."/>
            <person name="Zeng J."/>
        </authorList>
    </citation>
    <scope>NUCLEOTIDE SEQUENCE [LARGE SCALE GENOMIC DNA]</scope>
    <source>
        <strain evidence="4">cv. BLH2017</strain>
        <tissue evidence="3">Root</tissue>
    </source>
</reference>
<keyword evidence="4" id="KW-1185">Reference proteome</keyword>
<dbReference type="GO" id="GO:0003723">
    <property type="term" value="F:RNA binding"/>
    <property type="evidence" value="ECO:0007669"/>
    <property type="project" value="InterPro"/>
</dbReference>
<proteinExistence type="predicted"/>
<evidence type="ECO:0000256" key="2">
    <source>
        <dbReference type="PROSITE-ProRule" id="PRU00708"/>
    </source>
</evidence>
<keyword evidence="1" id="KW-0677">Repeat</keyword>
<gene>
    <name evidence="3" type="ORF">BVC80_1599g12</name>
</gene>
<dbReference type="InterPro" id="IPR011990">
    <property type="entry name" value="TPR-like_helical_dom_sf"/>
</dbReference>
<evidence type="ECO:0000256" key="1">
    <source>
        <dbReference type="ARBA" id="ARBA00022737"/>
    </source>
</evidence>